<gene>
    <name evidence="1" type="ORF">LPB142_09010</name>
</gene>
<dbReference type="KEGG" id="rhp:LPB142_09010"/>
<organism evidence="1 2">
    <name type="scientific">Rhodobacter xanthinilyticus</name>
    <dbReference type="NCBI Taxonomy" id="1850250"/>
    <lineage>
        <taxon>Bacteria</taxon>
        <taxon>Pseudomonadati</taxon>
        <taxon>Pseudomonadota</taxon>
        <taxon>Alphaproteobacteria</taxon>
        <taxon>Rhodobacterales</taxon>
        <taxon>Rhodobacter group</taxon>
        <taxon>Rhodobacter</taxon>
    </lineage>
</organism>
<dbReference type="InterPro" id="IPR027417">
    <property type="entry name" value="P-loop_NTPase"/>
</dbReference>
<dbReference type="Proteomes" id="UP000176562">
    <property type="component" value="Chromosome"/>
</dbReference>
<sequence>MIYQTRAEWLAASQKKVLFFGMSGLGKTYLSAMLRGAGWFHYSVDYRIGTRYMGEYIADNFKREAMKVPFLRELLLSDSVFIASNITFDNLAPLSTYLGKPGSEAKGGLPFEEYMRRQNQHRAAEKSALLDTVHFVSRAREIYGIGNFVCDSGGSICEVVDPEDRADPILRALSDNLLMIWIEGSEAHTEELVRRFDRAPKPMYYQPQFLERKWVEYRVERGLKEEEVNPDDFVRWTYAQALDHRQPRYAAMARNWGVKLRAEDVALVRDVKDLTSLIAAALPG</sequence>
<protein>
    <submittedName>
        <fullName evidence="1">ATPase</fullName>
    </submittedName>
</protein>
<proteinExistence type="predicted"/>
<accession>A0A1D9MC51</accession>
<reference evidence="1 2" key="1">
    <citation type="submission" date="2016-10" db="EMBL/GenBank/DDBJ databases">
        <title>Rhodobacter sp. LPB0142, isolated from sea water.</title>
        <authorList>
            <person name="Kim E."/>
            <person name="Yi H."/>
        </authorList>
    </citation>
    <scope>NUCLEOTIDE SEQUENCE [LARGE SCALE GENOMIC DNA]</scope>
    <source>
        <strain evidence="1 2">LPB0142</strain>
    </source>
</reference>
<name>A0A1D9MC51_9RHOB</name>
<dbReference type="AlphaFoldDB" id="A0A1D9MC51"/>
<dbReference type="RefSeq" id="WP_068766816.1">
    <property type="nucleotide sequence ID" value="NZ_CP017781.1"/>
</dbReference>
<evidence type="ECO:0000313" key="1">
    <source>
        <dbReference type="EMBL" id="AOZ69432.1"/>
    </source>
</evidence>
<dbReference type="SUPFAM" id="SSF52540">
    <property type="entry name" value="P-loop containing nucleoside triphosphate hydrolases"/>
    <property type="match status" value="1"/>
</dbReference>
<evidence type="ECO:0000313" key="2">
    <source>
        <dbReference type="Proteomes" id="UP000176562"/>
    </source>
</evidence>
<dbReference type="STRING" id="1850250.LPB142_09010"/>
<keyword evidence="2" id="KW-1185">Reference proteome</keyword>
<dbReference type="Gene3D" id="3.40.50.300">
    <property type="entry name" value="P-loop containing nucleotide triphosphate hydrolases"/>
    <property type="match status" value="1"/>
</dbReference>
<dbReference type="EMBL" id="CP017781">
    <property type="protein sequence ID" value="AOZ69432.1"/>
    <property type="molecule type" value="Genomic_DNA"/>
</dbReference>